<dbReference type="RefSeq" id="YP_009351899.1">
    <property type="nucleotide sequence ID" value="NC_034219.1"/>
</dbReference>
<keyword evidence="10" id="KW-1043">Host membrane</keyword>
<keyword evidence="8" id="KW-0519">Myristate</keyword>
<keyword evidence="15" id="KW-0449">Lipoprotein</keyword>
<evidence type="ECO:0000256" key="13">
    <source>
        <dbReference type="ARBA" id="ARBA00023136"/>
    </source>
</evidence>
<evidence type="ECO:0000256" key="6">
    <source>
        <dbReference type="ARBA" id="ARBA00022561"/>
    </source>
</evidence>
<evidence type="ECO:0000256" key="1">
    <source>
        <dbReference type="ARBA" id="ARBA00004147"/>
    </source>
</evidence>
<dbReference type="PIRSF" id="PIRSF003377">
    <property type="entry name" value="Polyoma_coat2"/>
    <property type="match status" value="1"/>
</dbReference>
<keyword evidence="5" id="KW-1163">Viral penetration into host nucleus</keyword>
<dbReference type="GO" id="GO:0042025">
    <property type="term" value="C:host cell nucleus"/>
    <property type="evidence" value="ECO:0007669"/>
    <property type="project" value="UniProtKB-SubCell"/>
</dbReference>
<evidence type="ECO:0000256" key="11">
    <source>
        <dbReference type="ARBA" id="ARBA00022921"/>
    </source>
</evidence>
<evidence type="ECO:0000256" key="3">
    <source>
        <dbReference type="ARBA" id="ARBA00004625"/>
    </source>
</evidence>
<evidence type="ECO:0000256" key="4">
    <source>
        <dbReference type="ARBA" id="ARBA00006444"/>
    </source>
</evidence>
<evidence type="ECO:0000256" key="14">
    <source>
        <dbReference type="ARBA" id="ARBA00023184"/>
    </source>
</evidence>
<keyword evidence="6 18" id="KW-0167">Capsid protein</keyword>
<keyword evidence="11" id="KW-0426">Late protein</keyword>
<keyword evidence="7" id="KW-1048">Host nucleus</keyword>
<comment type="subcellular location">
    <subcellularLocation>
        <location evidence="3">Host endoplasmic reticulum membrane</location>
    </subcellularLocation>
    <subcellularLocation>
        <location evidence="1">Host nucleus</location>
    </subcellularLocation>
    <subcellularLocation>
        <location evidence="2">Virion</location>
    </subcellularLocation>
</comment>
<dbReference type="GeneID" id="31355502"/>
<feature type="region of interest" description="Disordered" evidence="19">
    <location>
        <begin position="309"/>
        <end position="337"/>
    </location>
</feature>
<evidence type="ECO:0000256" key="7">
    <source>
        <dbReference type="ARBA" id="ARBA00022562"/>
    </source>
</evidence>
<dbReference type="GO" id="GO:0019028">
    <property type="term" value="C:viral capsid"/>
    <property type="evidence" value="ECO:0007669"/>
    <property type="project" value="UniProtKB-UniRule"/>
</dbReference>
<evidence type="ECO:0000256" key="19">
    <source>
        <dbReference type="SAM" id="MobiDB-lite"/>
    </source>
</evidence>
<keyword evidence="14" id="KW-1038">Host endoplasmic reticulum</keyword>
<evidence type="ECO:0000256" key="16">
    <source>
        <dbReference type="ARBA" id="ARBA00023296"/>
    </source>
</evidence>
<evidence type="ECO:0000256" key="5">
    <source>
        <dbReference type="ARBA" id="ARBA00022524"/>
    </source>
</evidence>
<comment type="similarity">
    <text evidence="4 18">Belongs to the polyomaviruses capsid protein VP2 family.</text>
</comment>
<evidence type="ECO:0000256" key="2">
    <source>
        <dbReference type="ARBA" id="ARBA00004328"/>
    </source>
</evidence>
<dbReference type="GO" id="GO:0043657">
    <property type="term" value="C:host cell"/>
    <property type="evidence" value="ECO:0007669"/>
    <property type="project" value="GOC"/>
</dbReference>
<evidence type="ECO:0000256" key="8">
    <source>
        <dbReference type="ARBA" id="ARBA00022707"/>
    </source>
</evidence>
<keyword evidence="13" id="KW-0472">Membrane</keyword>
<evidence type="ECO:0000313" key="21">
    <source>
        <dbReference type="Proteomes" id="UP000201766"/>
    </source>
</evidence>
<feature type="region of interest" description="Disordered" evidence="19">
    <location>
        <begin position="252"/>
        <end position="280"/>
    </location>
</feature>
<evidence type="ECO:0000313" key="20">
    <source>
        <dbReference type="EMBL" id="BAX01890.1"/>
    </source>
</evidence>
<keyword evidence="9 18" id="KW-0946">Virion</keyword>
<dbReference type="GO" id="GO:0075732">
    <property type="term" value="P:viral penetration into host nucleus"/>
    <property type="evidence" value="ECO:0007669"/>
    <property type="project" value="UniProtKB-KW"/>
</dbReference>
<dbReference type="GO" id="GO:0005198">
    <property type="term" value="F:structural molecule activity"/>
    <property type="evidence" value="ECO:0007669"/>
    <property type="project" value="UniProtKB-UniRule"/>
</dbReference>
<dbReference type="GO" id="GO:0046718">
    <property type="term" value="P:symbiont entry into host cell"/>
    <property type="evidence" value="ECO:0007669"/>
    <property type="project" value="UniProtKB-KW"/>
</dbReference>
<sequence length="337" mass="37062">MGALLAVLAEVFEISAATGFTVDSILTGEALVADELLQAYVTNLVTLEGFTEGEALLAIGFSPEAAQLLTSLAPTFPEAFTLVAGTEALVHGSLFIGAATGAALAPYSWDYATPIADLNQHLMALQVWQPDLNWEDVYFPGVLPFARFVNYIDPANWASNLYHAIGRYFWETAQRAGTRLIEQEVRHVSTDLAQRTVTSIAETLARYFENARWAVSEVTSGTYGALQQYYSELPPLRPPQIRALHKRLGEDAPSRYSFDSNGNGSAQYVDKVDAPGGARQRHTPDWMLPLILGLYGDIYPSWEATLEELEAEEDGPKKKKPRSEGRRTRGRKSQSSS</sequence>
<evidence type="ECO:0000256" key="15">
    <source>
        <dbReference type="ARBA" id="ARBA00023288"/>
    </source>
</evidence>
<accession>A0A1S7J030</accession>
<name>A0A1S7J030_9POLY</name>
<keyword evidence="21" id="KW-1185">Reference proteome</keyword>
<dbReference type="Proteomes" id="UP000201766">
    <property type="component" value="Segment"/>
</dbReference>
<comment type="subunit">
    <text evidence="17">Forms homooligomers, and heterooligomers with VP3 in the endoplasmic reticulum membrane. Interacts (via D1 domain) with VP1.</text>
</comment>
<dbReference type="Pfam" id="PF00761">
    <property type="entry name" value="Polyoma_coat2"/>
    <property type="match status" value="1"/>
</dbReference>
<keyword evidence="16" id="KW-1160">Virus entry into host cell</keyword>
<dbReference type="EMBL" id="LC185218">
    <property type="protein sequence ID" value="BAX01890.1"/>
    <property type="molecule type" value="Genomic_DNA"/>
</dbReference>
<evidence type="ECO:0000256" key="12">
    <source>
        <dbReference type="ARBA" id="ARBA00023125"/>
    </source>
</evidence>
<dbReference type="InterPro" id="IPR001070">
    <property type="entry name" value="Polyoma_coat_VP2"/>
</dbReference>
<evidence type="ECO:0000256" key="18">
    <source>
        <dbReference type="PIRNR" id="PIRNR003377"/>
    </source>
</evidence>
<dbReference type="GO" id="GO:0044167">
    <property type="term" value="C:host cell endoplasmic reticulum membrane"/>
    <property type="evidence" value="ECO:0007669"/>
    <property type="project" value="UniProtKB-SubCell"/>
</dbReference>
<feature type="compositionally biased region" description="Basic residues" evidence="19">
    <location>
        <begin position="328"/>
        <end position="337"/>
    </location>
</feature>
<protein>
    <recommendedName>
        <fullName evidence="18">Minor capsid protein</fullName>
    </recommendedName>
</protein>
<evidence type="ECO:0000256" key="17">
    <source>
        <dbReference type="ARBA" id="ARBA00034499"/>
    </source>
</evidence>
<organism evidence="20">
    <name type="scientific">Rousettus aegyptiacus polyomavirus 1</name>
    <dbReference type="NCBI Taxonomy" id="1904411"/>
    <lineage>
        <taxon>Viruses</taxon>
        <taxon>Monodnaviria</taxon>
        <taxon>Shotokuvirae</taxon>
        <taxon>Cossaviricota</taxon>
        <taxon>Papovaviricetes</taxon>
        <taxon>Sepolyvirales</taxon>
        <taxon>Polyomaviridae</taxon>
        <taxon>Betapolyomavirus</taxon>
        <taxon>Betapolyomavirus raegyptiacus</taxon>
    </lineage>
</organism>
<dbReference type="OrthoDB" id="6378at10239"/>
<evidence type="ECO:0000256" key="10">
    <source>
        <dbReference type="ARBA" id="ARBA00022870"/>
    </source>
</evidence>
<dbReference type="KEGG" id="vg:31355502"/>
<dbReference type="GO" id="GO:0003677">
    <property type="term" value="F:DNA binding"/>
    <property type="evidence" value="ECO:0007669"/>
    <property type="project" value="UniProtKB-KW"/>
</dbReference>
<keyword evidence="12" id="KW-0238">DNA-binding</keyword>
<feature type="compositionally biased region" description="Polar residues" evidence="19">
    <location>
        <begin position="257"/>
        <end position="266"/>
    </location>
</feature>
<reference evidence="20" key="1">
    <citation type="journal article" date="2017" name="J. Gen. Virol.">
        <title>Discovery of African bat polyomaviruses and infrequent recombination in the large T antigen in the Polyomaviridae.</title>
        <authorList>
            <person name="Carr M."/>
            <person name="Gonzalez G."/>
            <person name="Sasaki M."/>
            <person name="Ito K."/>
            <person name="Ishii A."/>
            <person name="Hang'ombe B.M."/>
            <person name="Mweene A.S."/>
            <person name="Orba Y."/>
            <person name="Sawa H."/>
        </authorList>
    </citation>
    <scope>NUCLEOTIDE SEQUENCE [LARGE SCALE GENOMIC DNA]</scope>
    <source>
        <strain evidence="20">12SuB01</strain>
    </source>
</reference>
<evidence type="ECO:0000256" key="9">
    <source>
        <dbReference type="ARBA" id="ARBA00022844"/>
    </source>
</evidence>
<proteinExistence type="inferred from homology"/>